<accession>A0A1H7KME8</accession>
<reference evidence="3 4" key="1">
    <citation type="submission" date="2016-10" db="EMBL/GenBank/DDBJ databases">
        <authorList>
            <person name="de Groot N.N."/>
        </authorList>
    </citation>
    <scope>NUCLEOTIDE SEQUENCE [LARGE SCALE GENOMIC DNA]</scope>
    <source>
        <strain evidence="3 4">KH2T6</strain>
    </source>
</reference>
<feature type="compositionally biased region" description="Low complexity" evidence="1">
    <location>
        <begin position="48"/>
        <end position="58"/>
    </location>
</feature>
<feature type="compositionally biased region" description="Low complexity" evidence="1">
    <location>
        <begin position="73"/>
        <end position="92"/>
    </location>
</feature>
<feature type="chain" id="PRO_5038529778" description="Lipoprotein" evidence="2">
    <location>
        <begin position="22"/>
        <end position="302"/>
    </location>
</feature>
<feature type="region of interest" description="Disordered" evidence="1">
    <location>
        <begin position="24"/>
        <end position="124"/>
    </location>
</feature>
<sequence length="302" mass="32917">MKAKQFIAVALAAVTALGLLGCNVKDEKSSNSNSSNSKTADSAKEESSSSAETSQVSEDSSEAPEESSEMPEESSAVSEESSAVSKESSAVSEESRALPEVSRATEKTSSAAEESSKQNSLPDDRVTVSADEISFFEQFPENVYACKYDTTVNFLKSAFGDTDNVTELGDFMNALGFYTEKQFDYPGGISVLGEMFNNMSVDFDIDDKTVYTVGFHKNPDINTEGDNDPSSSDCEDSYDRLYAQFIEMYGEPPTIFSPEKNGFYGALWTDTPCGEIWLAWGEKIFDSQEADCMITFSRPGIN</sequence>
<dbReference type="AlphaFoldDB" id="A0A1H7KME8"/>
<feature type="compositionally biased region" description="Low complexity" evidence="1">
    <location>
        <begin position="30"/>
        <end position="40"/>
    </location>
</feature>
<protein>
    <recommendedName>
        <fullName evidence="5">Lipoprotein</fullName>
    </recommendedName>
</protein>
<evidence type="ECO:0000256" key="1">
    <source>
        <dbReference type="SAM" id="MobiDB-lite"/>
    </source>
</evidence>
<dbReference type="OrthoDB" id="1822238at2"/>
<proteinExistence type="predicted"/>
<feature type="signal peptide" evidence="2">
    <location>
        <begin position="1"/>
        <end position="21"/>
    </location>
</feature>
<feature type="compositionally biased region" description="Acidic residues" evidence="1">
    <location>
        <begin position="59"/>
        <end position="72"/>
    </location>
</feature>
<keyword evidence="2" id="KW-0732">Signal</keyword>
<gene>
    <name evidence="3" type="ORF">SAMN05216469_10725</name>
</gene>
<dbReference type="EMBL" id="FOAT01000007">
    <property type="protein sequence ID" value="SEK87969.1"/>
    <property type="molecule type" value="Genomic_DNA"/>
</dbReference>
<evidence type="ECO:0000256" key="2">
    <source>
        <dbReference type="SAM" id="SignalP"/>
    </source>
</evidence>
<name>A0A1H7KME8_RUMAL</name>
<dbReference type="Proteomes" id="UP000186015">
    <property type="component" value="Unassembled WGS sequence"/>
</dbReference>
<organism evidence="3 4">
    <name type="scientific">Ruminococcus albus</name>
    <dbReference type="NCBI Taxonomy" id="1264"/>
    <lineage>
        <taxon>Bacteria</taxon>
        <taxon>Bacillati</taxon>
        <taxon>Bacillota</taxon>
        <taxon>Clostridia</taxon>
        <taxon>Eubacteriales</taxon>
        <taxon>Oscillospiraceae</taxon>
        <taxon>Ruminococcus</taxon>
    </lineage>
</organism>
<dbReference type="PROSITE" id="PS51257">
    <property type="entry name" value="PROKAR_LIPOPROTEIN"/>
    <property type="match status" value="1"/>
</dbReference>
<evidence type="ECO:0000313" key="4">
    <source>
        <dbReference type="Proteomes" id="UP000186015"/>
    </source>
</evidence>
<evidence type="ECO:0000313" key="3">
    <source>
        <dbReference type="EMBL" id="SEK87969.1"/>
    </source>
</evidence>
<dbReference type="RefSeq" id="WP_074833028.1">
    <property type="nucleotide sequence ID" value="NZ_FOAT01000007.1"/>
</dbReference>
<evidence type="ECO:0008006" key="5">
    <source>
        <dbReference type="Google" id="ProtNLM"/>
    </source>
</evidence>